<evidence type="ECO:0000256" key="8">
    <source>
        <dbReference type="ARBA" id="ARBA00022840"/>
    </source>
</evidence>
<evidence type="ECO:0000256" key="5">
    <source>
        <dbReference type="ARBA" id="ARBA00022694"/>
    </source>
</evidence>
<keyword evidence="12" id="KW-1185">Reference proteome</keyword>
<comment type="similarity">
    <text evidence="2">Belongs to the TsaE family.</text>
</comment>
<evidence type="ECO:0000256" key="4">
    <source>
        <dbReference type="ARBA" id="ARBA00022490"/>
    </source>
</evidence>
<accession>A0A916VJG8</accession>
<dbReference type="PANTHER" id="PTHR33540:SF2">
    <property type="entry name" value="TRNA THREONYLCARBAMOYLADENOSINE BIOSYNTHESIS PROTEIN TSAE"/>
    <property type="match status" value="1"/>
</dbReference>
<dbReference type="Proteomes" id="UP000627715">
    <property type="component" value="Unassembled WGS sequence"/>
</dbReference>
<keyword evidence="6" id="KW-0479">Metal-binding</keyword>
<evidence type="ECO:0000256" key="6">
    <source>
        <dbReference type="ARBA" id="ARBA00022723"/>
    </source>
</evidence>
<evidence type="ECO:0000256" key="9">
    <source>
        <dbReference type="ARBA" id="ARBA00022842"/>
    </source>
</evidence>
<dbReference type="RefSeq" id="WP_068810835.1">
    <property type="nucleotide sequence ID" value="NZ_BMIY01000007.1"/>
</dbReference>
<evidence type="ECO:0000256" key="10">
    <source>
        <dbReference type="ARBA" id="ARBA00032441"/>
    </source>
</evidence>
<evidence type="ECO:0000256" key="3">
    <source>
        <dbReference type="ARBA" id="ARBA00019010"/>
    </source>
</evidence>
<dbReference type="Pfam" id="PF02367">
    <property type="entry name" value="TsaE"/>
    <property type="match status" value="1"/>
</dbReference>
<name>A0A916VJG8_9GAMM</name>
<dbReference type="GO" id="GO:0002949">
    <property type="term" value="P:tRNA threonylcarbamoyladenosine modification"/>
    <property type="evidence" value="ECO:0007669"/>
    <property type="project" value="InterPro"/>
</dbReference>
<dbReference type="EMBL" id="BMIY01000007">
    <property type="protein sequence ID" value="GFZ75779.1"/>
    <property type="molecule type" value="Genomic_DNA"/>
</dbReference>
<dbReference type="InterPro" id="IPR027417">
    <property type="entry name" value="P-loop_NTPase"/>
</dbReference>
<evidence type="ECO:0000313" key="12">
    <source>
        <dbReference type="Proteomes" id="UP000627715"/>
    </source>
</evidence>
<dbReference type="Gene3D" id="3.40.50.300">
    <property type="entry name" value="P-loop containing nucleotide triphosphate hydrolases"/>
    <property type="match status" value="1"/>
</dbReference>
<dbReference type="NCBIfam" id="TIGR00150">
    <property type="entry name" value="T6A_YjeE"/>
    <property type="match status" value="1"/>
</dbReference>
<reference evidence="11" key="1">
    <citation type="journal article" date="2014" name="Int. J. Syst. Evol. Microbiol.">
        <title>Complete genome sequence of Corynebacterium casei LMG S-19264T (=DSM 44701T), isolated from a smear-ripened cheese.</title>
        <authorList>
            <consortium name="US DOE Joint Genome Institute (JGI-PGF)"/>
            <person name="Walter F."/>
            <person name="Albersmeier A."/>
            <person name="Kalinowski J."/>
            <person name="Ruckert C."/>
        </authorList>
    </citation>
    <scope>NUCLEOTIDE SEQUENCE</scope>
    <source>
        <strain evidence="11">CGMCC 1.15425</strain>
    </source>
</reference>
<proteinExistence type="inferred from homology"/>
<evidence type="ECO:0000256" key="2">
    <source>
        <dbReference type="ARBA" id="ARBA00007599"/>
    </source>
</evidence>
<gene>
    <name evidence="11" type="ORF">GCM10011403_17760</name>
</gene>
<dbReference type="GO" id="GO:0046872">
    <property type="term" value="F:metal ion binding"/>
    <property type="evidence" value="ECO:0007669"/>
    <property type="project" value="UniProtKB-KW"/>
</dbReference>
<dbReference type="OrthoDB" id="9800307at2"/>
<protein>
    <recommendedName>
        <fullName evidence="3">tRNA threonylcarbamoyladenosine biosynthesis protein TsaE</fullName>
    </recommendedName>
    <alternativeName>
        <fullName evidence="10">t(6)A37 threonylcarbamoyladenosine biosynthesis protein TsaE</fullName>
    </alternativeName>
</protein>
<dbReference type="SUPFAM" id="SSF52540">
    <property type="entry name" value="P-loop containing nucleoside triphosphate hydrolases"/>
    <property type="match status" value="1"/>
</dbReference>
<reference evidence="11" key="2">
    <citation type="submission" date="2020-09" db="EMBL/GenBank/DDBJ databases">
        <authorList>
            <person name="Sun Q."/>
            <person name="Zhou Y."/>
        </authorList>
    </citation>
    <scope>NUCLEOTIDE SEQUENCE</scope>
    <source>
        <strain evidence="11">CGMCC 1.15425</strain>
    </source>
</reference>
<keyword evidence="9" id="KW-0460">Magnesium</keyword>
<comment type="subcellular location">
    <subcellularLocation>
        <location evidence="1">Cytoplasm</location>
    </subcellularLocation>
</comment>
<dbReference type="GO" id="GO:0005524">
    <property type="term" value="F:ATP binding"/>
    <property type="evidence" value="ECO:0007669"/>
    <property type="project" value="UniProtKB-KW"/>
</dbReference>
<dbReference type="AlphaFoldDB" id="A0A916VJG8"/>
<keyword evidence="7" id="KW-0547">Nucleotide-binding</keyword>
<dbReference type="InterPro" id="IPR003442">
    <property type="entry name" value="T6A_TsaE"/>
</dbReference>
<evidence type="ECO:0000256" key="1">
    <source>
        <dbReference type="ARBA" id="ARBA00004496"/>
    </source>
</evidence>
<evidence type="ECO:0000313" key="11">
    <source>
        <dbReference type="EMBL" id="GFZ75779.1"/>
    </source>
</evidence>
<dbReference type="GO" id="GO:0005737">
    <property type="term" value="C:cytoplasm"/>
    <property type="evidence" value="ECO:0007669"/>
    <property type="project" value="UniProtKB-SubCell"/>
</dbReference>
<dbReference type="PANTHER" id="PTHR33540">
    <property type="entry name" value="TRNA THREONYLCARBAMOYLADENOSINE BIOSYNTHESIS PROTEIN TSAE"/>
    <property type="match status" value="1"/>
</dbReference>
<keyword evidence="4" id="KW-0963">Cytoplasm</keyword>
<keyword evidence="5" id="KW-0819">tRNA processing</keyword>
<keyword evidence="8" id="KW-0067">ATP-binding</keyword>
<organism evidence="11 12">
    <name type="scientific">Pseudohongiella nitratireducens</name>
    <dbReference type="NCBI Taxonomy" id="1768907"/>
    <lineage>
        <taxon>Bacteria</taxon>
        <taxon>Pseudomonadati</taxon>
        <taxon>Pseudomonadota</taxon>
        <taxon>Gammaproteobacteria</taxon>
        <taxon>Pseudomonadales</taxon>
        <taxon>Pseudohongiellaceae</taxon>
        <taxon>Pseudohongiella</taxon>
    </lineage>
</organism>
<evidence type="ECO:0000256" key="7">
    <source>
        <dbReference type="ARBA" id="ARBA00022741"/>
    </source>
</evidence>
<comment type="caution">
    <text evidence="11">The sequence shown here is derived from an EMBL/GenBank/DDBJ whole genome shotgun (WGS) entry which is preliminary data.</text>
</comment>
<sequence>MSERSGVSACYLADDSETERFGAALAGSVKGGGIVIYLQGDLGAGKTTLSRGFIRAMGHQGAVKSPTYTLVEPYENFDFPLYHFDLYRLSEPEELEFIGIDEYFEPDAVCLVEWPDRGVGILPACDMSLQLQDASGVHRVTGEQGASGGHRGRIIRWEPKSERGQVVADKLAATLNQSGLIK</sequence>